<feature type="compositionally biased region" description="Low complexity" evidence="1">
    <location>
        <begin position="28"/>
        <end position="62"/>
    </location>
</feature>
<sequence length="214" mass="23289">MKKNFPATIFAAALALTLLLPGCSLIHQSPAASSESSSSQSLSSQPASSQDDPSSDGGSSDPGEPPADSEPGRVLTITTDNEKFNQKFSENPVDKAYIKESDQAVSTVDMVSVSQKYAGLWQKEIDHAWSELSQKMSSDSSGKPAELKAEQEKWQNEKDTKLKKIVSDALSGGGSMAEVNAASQEMDFYRSRAAQLYRELYDYEKNYSYAYSAK</sequence>
<protein>
    <submittedName>
        <fullName evidence="4">DUF1311 domain-containing protein</fullName>
    </submittedName>
</protein>
<proteinExistence type="predicted"/>
<accession>A0A7G8T791</accession>
<dbReference type="Proteomes" id="UP000515909">
    <property type="component" value="Chromosome"/>
</dbReference>
<gene>
    <name evidence="4" type="ORF">HCR03_12060</name>
</gene>
<keyword evidence="2" id="KW-0732">Signal</keyword>
<dbReference type="EMBL" id="CP060286">
    <property type="protein sequence ID" value="QNK39482.1"/>
    <property type="molecule type" value="Genomic_DNA"/>
</dbReference>
<evidence type="ECO:0000256" key="2">
    <source>
        <dbReference type="SAM" id="SignalP"/>
    </source>
</evidence>
<evidence type="ECO:0000313" key="4">
    <source>
        <dbReference type="EMBL" id="QNK39482.1"/>
    </source>
</evidence>
<dbReference type="KEGG" id="cfem:HCR03_12060"/>
<name>A0A7G8T791_9FIRM</name>
<evidence type="ECO:0000256" key="1">
    <source>
        <dbReference type="SAM" id="MobiDB-lite"/>
    </source>
</evidence>
<dbReference type="Pfam" id="PF07007">
    <property type="entry name" value="LprI"/>
    <property type="match status" value="1"/>
</dbReference>
<organism evidence="4 5">
    <name type="scientific">Caproicibacter fermentans</name>
    <dbReference type="NCBI Taxonomy" id="2576756"/>
    <lineage>
        <taxon>Bacteria</taxon>
        <taxon>Bacillati</taxon>
        <taxon>Bacillota</taxon>
        <taxon>Clostridia</taxon>
        <taxon>Eubacteriales</taxon>
        <taxon>Acutalibacteraceae</taxon>
        <taxon>Caproicibacter</taxon>
    </lineage>
</organism>
<feature type="signal peptide" evidence="2">
    <location>
        <begin position="1"/>
        <end position="26"/>
    </location>
</feature>
<feature type="domain" description="Lysozyme inhibitor LprI-like N-terminal" evidence="3">
    <location>
        <begin position="102"/>
        <end position="196"/>
    </location>
</feature>
<evidence type="ECO:0000259" key="3">
    <source>
        <dbReference type="Pfam" id="PF07007"/>
    </source>
</evidence>
<feature type="compositionally biased region" description="Basic and acidic residues" evidence="1">
    <location>
        <begin position="145"/>
        <end position="158"/>
    </location>
</feature>
<dbReference type="InterPro" id="IPR009739">
    <property type="entry name" value="LprI-like_N"/>
</dbReference>
<evidence type="ECO:0000313" key="5">
    <source>
        <dbReference type="Proteomes" id="UP000515909"/>
    </source>
</evidence>
<dbReference type="AlphaFoldDB" id="A0A7G8T791"/>
<reference evidence="4 5" key="1">
    <citation type="submission" date="2020-08" db="EMBL/GenBank/DDBJ databases">
        <title>The isolate Caproiciproducens sp. 7D4C2 produces n-caproate at mildly acidic conditions from hexoses: genome and rBOX comparison with related strains and chain-elongating bacteria.</title>
        <authorList>
            <person name="Esquivel-Elizondo S."/>
            <person name="Bagci C."/>
            <person name="Temovska M."/>
            <person name="Jeon B.S."/>
            <person name="Bessarab I."/>
            <person name="Williams R.B.H."/>
            <person name="Huson D.H."/>
            <person name="Angenent L.T."/>
        </authorList>
    </citation>
    <scope>NUCLEOTIDE SEQUENCE [LARGE SCALE GENOMIC DNA]</scope>
    <source>
        <strain evidence="4 5">7D4C2</strain>
    </source>
</reference>
<feature type="chain" id="PRO_5038415911" evidence="2">
    <location>
        <begin position="27"/>
        <end position="214"/>
    </location>
</feature>
<feature type="region of interest" description="Disordered" evidence="1">
    <location>
        <begin position="28"/>
        <end position="91"/>
    </location>
</feature>
<dbReference type="RefSeq" id="WP_187034409.1">
    <property type="nucleotide sequence ID" value="NZ_CP060286.1"/>
</dbReference>
<feature type="region of interest" description="Disordered" evidence="1">
    <location>
        <begin position="133"/>
        <end position="158"/>
    </location>
</feature>
<dbReference type="Gene3D" id="1.20.1270.180">
    <property type="match status" value="1"/>
</dbReference>